<accession>A0A081LGF1</accession>
<keyword evidence="7 11" id="KW-0472">Membrane</keyword>
<dbReference type="PROSITE" id="PS50111">
    <property type="entry name" value="CHEMOTAXIS_TRANSDUC_2"/>
    <property type="match status" value="1"/>
</dbReference>
<name>A0A081LGF1_9BACI</name>
<dbReference type="Gene3D" id="1.10.8.500">
    <property type="entry name" value="HAMP domain in histidine kinase"/>
    <property type="match status" value="1"/>
</dbReference>
<evidence type="ECO:0000256" key="6">
    <source>
        <dbReference type="ARBA" id="ARBA00022989"/>
    </source>
</evidence>
<keyword evidence="6 11" id="KW-1133">Transmembrane helix</keyword>
<evidence type="ECO:0000259" key="12">
    <source>
        <dbReference type="PROSITE" id="PS50111"/>
    </source>
</evidence>
<evidence type="ECO:0000313" key="14">
    <source>
        <dbReference type="EMBL" id="KEP28327.1"/>
    </source>
</evidence>
<keyword evidence="5 11" id="KW-0812">Transmembrane</keyword>
<keyword evidence="2" id="KW-1003">Cell membrane</keyword>
<comment type="similarity">
    <text evidence="9">Belongs to the methyl-accepting chemotaxis (MCP) protein family.</text>
</comment>
<evidence type="ECO:0000256" key="5">
    <source>
        <dbReference type="ARBA" id="ARBA00022692"/>
    </source>
</evidence>
<evidence type="ECO:0000256" key="10">
    <source>
        <dbReference type="PROSITE-ProRule" id="PRU00284"/>
    </source>
</evidence>
<evidence type="ECO:0000259" key="13">
    <source>
        <dbReference type="PROSITE" id="PS50885"/>
    </source>
</evidence>
<evidence type="ECO:0000256" key="9">
    <source>
        <dbReference type="ARBA" id="ARBA00029447"/>
    </source>
</evidence>
<evidence type="ECO:0000256" key="1">
    <source>
        <dbReference type="ARBA" id="ARBA00004651"/>
    </source>
</evidence>
<dbReference type="CDD" id="cd12912">
    <property type="entry name" value="PDC2_MCP_like"/>
    <property type="match status" value="1"/>
</dbReference>
<organism evidence="14 15">
    <name type="scientific">Bacillus zhangzhouensis</name>
    <dbReference type="NCBI Taxonomy" id="1178540"/>
    <lineage>
        <taxon>Bacteria</taxon>
        <taxon>Bacillati</taxon>
        <taxon>Bacillota</taxon>
        <taxon>Bacilli</taxon>
        <taxon>Bacillales</taxon>
        <taxon>Bacillaceae</taxon>
        <taxon>Bacillus</taxon>
    </lineage>
</organism>
<dbReference type="InterPro" id="IPR029151">
    <property type="entry name" value="Sensor-like_sf"/>
</dbReference>
<gene>
    <name evidence="14" type="ORF">BA70_01670</name>
</gene>
<dbReference type="InterPro" id="IPR003660">
    <property type="entry name" value="HAMP_dom"/>
</dbReference>
<keyword evidence="4" id="KW-0145">Chemotaxis</keyword>
<dbReference type="Gene3D" id="1.10.287.950">
    <property type="entry name" value="Methyl-accepting chemotaxis protein"/>
    <property type="match status" value="1"/>
</dbReference>
<dbReference type="OrthoDB" id="9760371at2"/>
<evidence type="ECO:0000256" key="3">
    <source>
        <dbReference type="ARBA" id="ARBA00022481"/>
    </source>
</evidence>
<dbReference type="Pfam" id="PF02743">
    <property type="entry name" value="dCache_1"/>
    <property type="match status" value="1"/>
</dbReference>
<dbReference type="GO" id="GO:0007165">
    <property type="term" value="P:signal transduction"/>
    <property type="evidence" value="ECO:0007669"/>
    <property type="project" value="UniProtKB-KW"/>
</dbReference>
<keyword evidence="3" id="KW-0488">Methylation</keyword>
<dbReference type="Gene3D" id="3.30.450.20">
    <property type="entry name" value="PAS domain"/>
    <property type="match status" value="2"/>
</dbReference>
<dbReference type="Pfam" id="PF00015">
    <property type="entry name" value="MCPsignal"/>
    <property type="match status" value="1"/>
</dbReference>
<comment type="subcellular location">
    <subcellularLocation>
        <location evidence="1">Cell membrane</location>
        <topology evidence="1">Multi-pass membrane protein</topology>
    </subcellularLocation>
</comment>
<dbReference type="CDD" id="cd11386">
    <property type="entry name" value="MCP_signal"/>
    <property type="match status" value="1"/>
</dbReference>
<feature type="transmembrane region" description="Helical" evidence="11">
    <location>
        <begin position="281"/>
        <end position="304"/>
    </location>
</feature>
<keyword evidence="15" id="KW-1185">Reference proteome</keyword>
<dbReference type="PROSITE" id="PS50885">
    <property type="entry name" value="HAMP"/>
    <property type="match status" value="1"/>
</dbReference>
<reference evidence="14 15" key="1">
    <citation type="submission" date="2012-09" db="EMBL/GenBank/DDBJ databases">
        <title>Genome Sequence of Bacillus sp. DW5-4.</title>
        <authorList>
            <person name="Lai Q."/>
            <person name="Liu Y."/>
            <person name="Shao Z."/>
        </authorList>
    </citation>
    <scope>NUCLEOTIDE SEQUENCE [LARGE SCALE GENOMIC DNA]</scope>
    <source>
        <strain evidence="14 15">DW5-4</strain>
    </source>
</reference>
<comment type="caution">
    <text evidence="14">The sequence shown here is derived from an EMBL/GenBank/DDBJ whole genome shotgun (WGS) entry which is preliminary data.</text>
</comment>
<dbReference type="SMART" id="SM00304">
    <property type="entry name" value="HAMP"/>
    <property type="match status" value="2"/>
</dbReference>
<dbReference type="AlphaFoldDB" id="A0A081LGF1"/>
<dbReference type="CDD" id="cd06225">
    <property type="entry name" value="HAMP"/>
    <property type="match status" value="1"/>
</dbReference>
<dbReference type="SUPFAM" id="SSF103190">
    <property type="entry name" value="Sensory domain-like"/>
    <property type="match status" value="1"/>
</dbReference>
<evidence type="ECO:0000256" key="7">
    <source>
        <dbReference type="ARBA" id="ARBA00023136"/>
    </source>
</evidence>
<evidence type="ECO:0000313" key="15">
    <source>
        <dbReference type="Proteomes" id="UP000028091"/>
    </source>
</evidence>
<dbReference type="InterPro" id="IPR003122">
    <property type="entry name" value="Tar_rcpt_lig-bd"/>
</dbReference>
<dbReference type="InterPro" id="IPR033479">
    <property type="entry name" value="dCache_1"/>
</dbReference>
<evidence type="ECO:0000256" key="2">
    <source>
        <dbReference type="ARBA" id="ARBA00022475"/>
    </source>
</evidence>
<dbReference type="eggNOG" id="COG0840">
    <property type="taxonomic scope" value="Bacteria"/>
</dbReference>
<dbReference type="InterPro" id="IPR004089">
    <property type="entry name" value="MCPsignal_dom"/>
</dbReference>
<evidence type="ECO:0000256" key="11">
    <source>
        <dbReference type="SAM" id="Phobius"/>
    </source>
</evidence>
<dbReference type="CDD" id="cd12913">
    <property type="entry name" value="PDC1_MCP_like"/>
    <property type="match status" value="1"/>
</dbReference>
<evidence type="ECO:0000256" key="8">
    <source>
        <dbReference type="ARBA" id="ARBA00023224"/>
    </source>
</evidence>
<dbReference type="PANTHER" id="PTHR32089">
    <property type="entry name" value="METHYL-ACCEPTING CHEMOTAXIS PROTEIN MCPB"/>
    <property type="match status" value="1"/>
</dbReference>
<dbReference type="Proteomes" id="UP000028091">
    <property type="component" value="Unassembled WGS sequence"/>
</dbReference>
<proteinExistence type="inferred from homology"/>
<dbReference type="PANTHER" id="PTHR32089:SF114">
    <property type="entry name" value="METHYL-ACCEPTING CHEMOTAXIS PROTEIN MCPB"/>
    <property type="match status" value="1"/>
</dbReference>
<dbReference type="GO" id="GO:0005886">
    <property type="term" value="C:plasma membrane"/>
    <property type="evidence" value="ECO:0007669"/>
    <property type="project" value="UniProtKB-SubCell"/>
</dbReference>
<protein>
    <submittedName>
        <fullName evidence="14">Chemotaxis protein</fullName>
    </submittedName>
</protein>
<feature type="domain" description="Methyl-accepting transducer" evidence="12">
    <location>
        <begin position="376"/>
        <end position="626"/>
    </location>
</feature>
<dbReference type="SMART" id="SM00283">
    <property type="entry name" value="MA"/>
    <property type="match status" value="1"/>
</dbReference>
<dbReference type="GO" id="GO:0006935">
    <property type="term" value="P:chemotaxis"/>
    <property type="evidence" value="ECO:0007669"/>
    <property type="project" value="UniProtKB-KW"/>
</dbReference>
<sequence>MGKMIQWFKKPSISKKLIIAFLVVLILPTVALTISAFFTSKTELDKQIMGSAMSQVNAFDTLINENIGNKADAVTLFTDSLKASNLQEKNRNATIKELQQYGKINEKDVAAIYVGSEKGLFMQYPVQKMPDGYDPRERPWYQEALNAESGKQVITKPYVAASTGKMVITIAQKTKDGSGVIGVDMEIDSLLQKLKEIKIGQKGYAFIMEKDKTVLADPTQKPGSQVNENLANIIFKNKEGSGSYTLKGTDKKVAYVTNELTGWKIGGTMLVSEVEDAAKPVFQTAIIVFSVTLIVAGTLIFFIVRSISKRLSNLVRFSKKVSNGDLRDKLQIQSDDEIGQVGKGFNTMIDSLRSLIGAVQTSVENVASSSEELTASAGQTSKATEHITLAIEQFSSGNESQNDKVELSSGELEEMNRGLQHMNESAESITASSIKSTDIAGEGGQLVEKTASQMNVIDQSVKKAENVIGALESKSKDITQILGVINGIADQTNLLALNAAIEAARAGESGRGFSVVAEEVRKLAVQSANSAKEIEYLINEIVQDIDVSQEVFTAVNREVQSGLSFTEQTKVSFHNIFEMTKEISDKLQTMNQTVVQLSKGSSHVSEAVREIADVSRESSANIQDIAASAEEQLASMEEISSSSATLSSMAEELRDLISKFKVE</sequence>
<dbReference type="SUPFAM" id="SSF58104">
    <property type="entry name" value="Methyl-accepting chemotaxis protein (MCP) signaling domain"/>
    <property type="match status" value="1"/>
</dbReference>
<evidence type="ECO:0000256" key="4">
    <source>
        <dbReference type="ARBA" id="ARBA00022500"/>
    </source>
</evidence>
<dbReference type="Pfam" id="PF00672">
    <property type="entry name" value="HAMP"/>
    <property type="match status" value="1"/>
</dbReference>
<feature type="domain" description="HAMP" evidence="13">
    <location>
        <begin position="305"/>
        <end position="357"/>
    </location>
</feature>
<dbReference type="SMART" id="SM00319">
    <property type="entry name" value="TarH"/>
    <property type="match status" value="1"/>
</dbReference>
<dbReference type="EMBL" id="JOTP01000001">
    <property type="protein sequence ID" value="KEP28327.1"/>
    <property type="molecule type" value="Genomic_DNA"/>
</dbReference>
<keyword evidence="8 10" id="KW-0807">Transducer</keyword>